<gene>
    <name evidence="1" type="ORF">CHARACLAT_031324</name>
</gene>
<evidence type="ECO:0000313" key="2">
    <source>
        <dbReference type="Proteomes" id="UP001352852"/>
    </source>
</evidence>
<accession>A0ABU7F0V8</accession>
<keyword evidence="2" id="KW-1185">Reference proteome</keyword>
<protein>
    <submittedName>
        <fullName evidence="1">Uncharacterized protein</fullName>
    </submittedName>
</protein>
<name>A0ABU7F0V8_9TELE</name>
<reference evidence="1 2" key="1">
    <citation type="submission" date="2021-06" db="EMBL/GenBank/DDBJ databases">
        <authorList>
            <person name="Palmer J.M."/>
        </authorList>
    </citation>
    <scope>NUCLEOTIDE SEQUENCE [LARGE SCALE GENOMIC DNA]</scope>
    <source>
        <strain evidence="1 2">CL_MEX2019</strain>
        <tissue evidence="1">Muscle</tissue>
    </source>
</reference>
<comment type="caution">
    <text evidence="1">The sequence shown here is derived from an EMBL/GenBank/DDBJ whole genome shotgun (WGS) entry which is preliminary data.</text>
</comment>
<proteinExistence type="predicted"/>
<dbReference type="Proteomes" id="UP001352852">
    <property type="component" value="Unassembled WGS sequence"/>
</dbReference>
<dbReference type="EMBL" id="JAHUTJ010070593">
    <property type="protein sequence ID" value="MED6292213.1"/>
    <property type="molecule type" value="Genomic_DNA"/>
</dbReference>
<organism evidence="1 2">
    <name type="scientific">Characodon lateralis</name>
    <dbReference type="NCBI Taxonomy" id="208331"/>
    <lineage>
        <taxon>Eukaryota</taxon>
        <taxon>Metazoa</taxon>
        <taxon>Chordata</taxon>
        <taxon>Craniata</taxon>
        <taxon>Vertebrata</taxon>
        <taxon>Euteleostomi</taxon>
        <taxon>Actinopterygii</taxon>
        <taxon>Neopterygii</taxon>
        <taxon>Teleostei</taxon>
        <taxon>Neoteleostei</taxon>
        <taxon>Acanthomorphata</taxon>
        <taxon>Ovalentaria</taxon>
        <taxon>Atherinomorphae</taxon>
        <taxon>Cyprinodontiformes</taxon>
        <taxon>Goodeidae</taxon>
        <taxon>Characodon</taxon>
    </lineage>
</organism>
<evidence type="ECO:0000313" key="1">
    <source>
        <dbReference type="EMBL" id="MED6292213.1"/>
    </source>
</evidence>
<sequence length="72" mass="7541">MGNEEVQVVFFSQWRGIAAEEGEEGEVAGLISATLFAVADISGGPAEGICVGRPNCLSDSDRVTGSQMEDLH</sequence>